<accession>A0A249K8U0</accession>
<keyword evidence="2" id="KW-0812">Transmembrane</keyword>
<organism evidence="4 5">
    <name type="scientific">Candidatus Nanopelagicus hibericus</name>
    <dbReference type="NCBI Taxonomy" id="1884915"/>
    <lineage>
        <taxon>Bacteria</taxon>
        <taxon>Bacillati</taxon>
        <taxon>Actinomycetota</taxon>
        <taxon>Actinomycetes</taxon>
        <taxon>Candidatus Nanopelagicales</taxon>
        <taxon>Candidatus Nanopelagicaceae</taxon>
        <taxon>Candidatus Nanopelagicus</taxon>
    </lineage>
</organism>
<evidence type="ECO:0000259" key="3">
    <source>
        <dbReference type="Pfam" id="PF12146"/>
    </source>
</evidence>
<dbReference type="Proteomes" id="UP000217171">
    <property type="component" value="Chromosome"/>
</dbReference>
<feature type="transmembrane region" description="Helical" evidence="2">
    <location>
        <begin position="313"/>
        <end position="330"/>
    </location>
</feature>
<keyword evidence="2" id="KW-0472">Membrane</keyword>
<feature type="domain" description="Serine aminopeptidase S33" evidence="3">
    <location>
        <begin position="19"/>
        <end position="228"/>
    </location>
</feature>
<dbReference type="KEGG" id="nhi:B1s21160_02485"/>
<reference evidence="4 5" key="1">
    <citation type="submission" date="2016-07" db="EMBL/GenBank/DDBJ databases">
        <title>High microdiversification within the ubiquitous acI lineage of Actinobacteria.</title>
        <authorList>
            <person name="Neuenschwander S.M."/>
            <person name="Salcher M."/>
            <person name="Ghai R."/>
            <person name="Pernthaler J."/>
        </authorList>
    </citation>
    <scope>NUCLEOTIDE SEQUENCE [LARGE SCALE GENOMIC DNA]</scope>
    <source>
        <strain evidence="4">MMS-21-160</strain>
    </source>
</reference>
<keyword evidence="2" id="KW-1133">Transmembrane helix</keyword>
<dbReference type="PANTHER" id="PTHR43798:SF31">
    <property type="entry name" value="AB HYDROLASE SUPERFAMILY PROTEIN YCLE"/>
    <property type="match status" value="1"/>
</dbReference>
<dbReference type="InterPro" id="IPR022742">
    <property type="entry name" value="Hydrolase_4"/>
</dbReference>
<dbReference type="InterPro" id="IPR050266">
    <property type="entry name" value="AB_hydrolase_sf"/>
</dbReference>
<evidence type="ECO:0000256" key="1">
    <source>
        <dbReference type="ARBA" id="ARBA00022801"/>
    </source>
</evidence>
<dbReference type="GO" id="GO:0016787">
    <property type="term" value="F:hydrolase activity"/>
    <property type="evidence" value="ECO:0007669"/>
    <property type="project" value="UniProtKB-KW"/>
</dbReference>
<dbReference type="PANTHER" id="PTHR43798">
    <property type="entry name" value="MONOACYLGLYCEROL LIPASE"/>
    <property type="match status" value="1"/>
</dbReference>
<evidence type="ECO:0000313" key="4">
    <source>
        <dbReference type="EMBL" id="ASY13211.1"/>
    </source>
</evidence>
<gene>
    <name evidence="4" type="ORF">B1s21160_02485</name>
</gene>
<name>A0A249K8U0_9ACTN</name>
<proteinExistence type="predicted"/>
<evidence type="ECO:0000313" key="5">
    <source>
        <dbReference type="Proteomes" id="UP000217171"/>
    </source>
</evidence>
<dbReference type="RefSeq" id="WP_095672289.1">
    <property type="nucleotide sequence ID" value="NZ_CP016771.1"/>
</dbReference>
<dbReference type="SUPFAM" id="SSF53474">
    <property type="entry name" value="alpha/beta-Hydrolases"/>
    <property type="match status" value="1"/>
</dbReference>
<dbReference type="Gene3D" id="3.40.50.1820">
    <property type="entry name" value="alpha/beta hydrolase"/>
    <property type="match status" value="1"/>
</dbReference>
<dbReference type="AlphaFoldDB" id="A0A249K8U0"/>
<dbReference type="OrthoDB" id="9786110at2"/>
<dbReference type="InterPro" id="IPR029058">
    <property type="entry name" value="AB_hydrolase_fold"/>
</dbReference>
<dbReference type="GO" id="GO:0016020">
    <property type="term" value="C:membrane"/>
    <property type="evidence" value="ECO:0007669"/>
    <property type="project" value="TreeGrafter"/>
</dbReference>
<keyword evidence="5" id="KW-1185">Reference proteome</keyword>
<protein>
    <submittedName>
        <fullName evidence="4">Carboxylesterase</fullName>
    </submittedName>
</protein>
<dbReference type="Pfam" id="PF12146">
    <property type="entry name" value="Hydrolase_4"/>
    <property type="match status" value="1"/>
</dbReference>
<dbReference type="EMBL" id="CP016771">
    <property type="protein sequence ID" value="ASY13211.1"/>
    <property type="molecule type" value="Genomic_DNA"/>
</dbReference>
<evidence type="ECO:0000256" key="2">
    <source>
        <dbReference type="SAM" id="Phobius"/>
    </source>
</evidence>
<keyword evidence="1" id="KW-0378">Hydrolase</keyword>
<feature type="transmembrane region" description="Helical" evidence="2">
    <location>
        <begin position="336"/>
        <end position="354"/>
    </location>
</feature>
<sequence length="369" mass="41221">MNSIPNAAGFTLSGGKIGVLVLHGFTSTPVAIKPWADFFNQQGFTVSAPLLPGHGSNWQELNEMSWQDWYAAVEASFNELKGKCERVFIAGFSMGGTLALRLCQIHGNQIEGLMLLNTPIHDRRWFMKLVPLAKYLIPSIKKGPTDVAAPNPPKHAYGRTPLKAFDSLRQLWRVVERDLYLIDLPIMVAYSTNDHAVDPANSQTIVDNIFSVDIQEVVFENSYHNVSIDFDSQQLNIESKLFIEDVLAGKLKRGSDFNESDIVDAQFDSIISGLSLDQSAPTTYLDELSRIEESERFRPPNPKKIVLDQIQRIAAALFVGSSVYLLLFGFTDFEIFGPWPAILGYLTCVATIIWRTARRDDDFEDGASL</sequence>